<feature type="compositionally biased region" description="Basic and acidic residues" evidence="1">
    <location>
        <begin position="156"/>
        <end position="170"/>
    </location>
</feature>
<feature type="transmembrane region" description="Helical" evidence="2">
    <location>
        <begin position="84"/>
        <end position="103"/>
    </location>
</feature>
<evidence type="ECO:0000313" key="4">
    <source>
        <dbReference type="Proteomes" id="UP001165060"/>
    </source>
</evidence>
<protein>
    <recommendedName>
        <fullName evidence="5">Palmitoyltransferase</fullName>
    </recommendedName>
</protein>
<feature type="transmembrane region" description="Helical" evidence="2">
    <location>
        <begin position="20"/>
        <end position="41"/>
    </location>
</feature>
<evidence type="ECO:0000313" key="3">
    <source>
        <dbReference type="EMBL" id="GMI39470.1"/>
    </source>
</evidence>
<keyword evidence="2" id="KW-0472">Membrane</keyword>
<gene>
    <name evidence="3" type="ORF">TeGR_g4896</name>
</gene>
<evidence type="ECO:0008006" key="5">
    <source>
        <dbReference type="Google" id="ProtNLM"/>
    </source>
</evidence>
<feature type="non-terminal residue" evidence="3">
    <location>
        <position position="209"/>
    </location>
</feature>
<keyword evidence="4" id="KW-1185">Reference proteome</keyword>
<name>A0ABQ6N4G6_9STRA</name>
<feature type="region of interest" description="Disordered" evidence="1">
    <location>
        <begin position="156"/>
        <end position="209"/>
    </location>
</feature>
<feature type="transmembrane region" description="Helical" evidence="2">
    <location>
        <begin position="47"/>
        <end position="72"/>
    </location>
</feature>
<evidence type="ECO:0000256" key="2">
    <source>
        <dbReference type="SAM" id="Phobius"/>
    </source>
</evidence>
<comment type="caution">
    <text evidence="3">The sequence shown here is derived from an EMBL/GenBank/DDBJ whole genome shotgun (WGS) entry which is preliminary data.</text>
</comment>
<proteinExistence type="predicted"/>
<dbReference type="Proteomes" id="UP001165060">
    <property type="component" value="Unassembled WGS sequence"/>
</dbReference>
<feature type="compositionally biased region" description="Acidic residues" evidence="1">
    <location>
        <begin position="178"/>
        <end position="188"/>
    </location>
</feature>
<evidence type="ECO:0000256" key="1">
    <source>
        <dbReference type="SAM" id="MobiDB-lite"/>
    </source>
</evidence>
<keyword evidence="2" id="KW-0812">Transmembrane</keyword>
<accession>A0ABQ6N4G6</accession>
<dbReference type="EMBL" id="BRYB01002089">
    <property type="protein sequence ID" value="GMI39470.1"/>
    <property type="molecule type" value="Genomic_DNA"/>
</dbReference>
<sequence length="209" mass="23752">MPASGPAFGALPSPFRRLELYLMHNNVDFVFIAQAVFTHLVRYGTLLLGPLLIAVACSIVAGLFYIDCTLVLPLLHETRFTPSYVAHVLASSFLAVNVLFNYYCCVTARHDGPEYDRVVRELAARTKYAFPETEEEREERKREFEGRILERNRANRRRAEQRLQREREVSLLEQGSAGEEEEEEDEPGPVEVPEGGGGEEPKPVRSWQV</sequence>
<reference evidence="3 4" key="1">
    <citation type="journal article" date="2023" name="Commun. Biol.">
        <title>Genome analysis of Parmales, the sister group of diatoms, reveals the evolutionary specialization of diatoms from phago-mixotrophs to photoautotrophs.</title>
        <authorList>
            <person name="Ban H."/>
            <person name="Sato S."/>
            <person name="Yoshikawa S."/>
            <person name="Yamada K."/>
            <person name="Nakamura Y."/>
            <person name="Ichinomiya M."/>
            <person name="Sato N."/>
            <person name="Blanc-Mathieu R."/>
            <person name="Endo H."/>
            <person name="Kuwata A."/>
            <person name="Ogata H."/>
        </authorList>
    </citation>
    <scope>NUCLEOTIDE SEQUENCE [LARGE SCALE GENOMIC DNA]</scope>
</reference>
<organism evidence="3 4">
    <name type="scientific">Tetraparma gracilis</name>
    <dbReference type="NCBI Taxonomy" id="2962635"/>
    <lineage>
        <taxon>Eukaryota</taxon>
        <taxon>Sar</taxon>
        <taxon>Stramenopiles</taxon>
        <taxon>Ochrophyta</taxon>
        <taxon>Bolidophyceae</taxon>
        <taxon>Parmales</taxon>
        <taxon>Triparmaceae</taxon>
        <taxon>Tetraparma</taxon>
    </lineage>
</organism>
<keyword evidence="2" id="KW-1133">Transmembrane helix</keyword>